<organism evidence="1 2">
    <name type="scientific">Crotalaria pallida</name>
    <name type="common">Smooth rattlebox</name>
    <name type="synonym">Crotalaria striata</name>
    <dbReference type="NCBI Taxonomy" id="3830"/>
    <lineage>
        <taxon>Eukaryota</taxon>
        <taxon>Viridiplantae</taxon>
        <taxon>Streptophyta</taxon>
        <taxon>Embryophyta</taxon>
        <taxon>Tracheophyta</taxon>
        <taxon>Spermatophyta</taxon>
        <taxon>Magnoliopsida</taxon>
        <taxon>eudicotyledons</taxon>
        <taxon>Gunneridae</taxon>
        <taxon>Pentapetalae</taxon>
        <taxon>rosids</taxon>
        <taxon>fabids</taxon>
        <taxon>Fabales</taxon>
        <taxon>Fabaceae</taxon>
        <taxon>Papilionoideae</taxon>
        <taxon>50 kb inversion clade</taxon>
        <taxon>genistoids sensu lato</taxon>
        <taxon>core genistoids</taxon>
        <taxon>Crotalarieae</taxon>
        <taxon>Crotalaria</taxon>
    </lineage>
</organism>
<protein>
    <submittedName>
        <fullName evidence="1">Uncharacterized protein</fullName>
    </submittedName>
</protein>
<name>A0AAN9F1L0_CROPI</name>
<accession>A0AAN9F1L0</accession>
<sequence>MAKREDIVHYRHTKVQITDQYIQHYIYSRGGLKTAEKLELLHDLGLLQVHDGGDGVNGQGAQLDIAEIDYFGLHRVHDGGDGVDG</sequence>
<evidence type="ECO:0000313" key="1">
    <source>
        <dbReference type="EMBL" id="KAK7267261.1"/>
    </source>
</evidence>
<dbReference type="AlphaFoldDB" id="A0AAN9F1L0"/>
<evidence type="ECO:0000313" key="2">
    <source>
        <dbReference type="Proteomes" id="UP001372338"/>
    </source>
</evidence>
<proteinExistence type="predicted"/>
<reference evidence="1 2" key="1">
    <citation type="submission" date="2024-01" db="EMBL/GenBank/DDBJ databases">
        <title>The genomes of 5 underutilized Papilionoideae crops provide insights into root nodulation and disease resistanc.</title>
        <authorList>
            <person name="Yuan L."/>
        </authorList>
    </citation>
    <scope>NUCLEOTIDE SEQUENCE [LARGE SCALE GENOMIC DNA]</scope>
    <source>
        <strain evidence="1">ZHUSHIDOU_FW_LH</strain>
        <tissue evidence="1">Leaf</tissue>
    </source>
</reference>
<dbReference type="EMBL" id="JAYWIO010000004">
    <property type="protein sequence ID" value="KAK7267261.1"/>
    <property type="molecule type" value="Genomic_DNA"/>
</dbReference>
<gene>
    <name evidence="1" type="ORF">RIF29_19928</name>
</gene>
<keyword evidence="2" id="KW-1185">Reference proteome</keyword>
<dbReference type="Proteomes" id="UP001372338">
    <property type="component" value="Unassembled WGS sequence"/>
</dbReference>
<comment type="caution">
    <text evidence="1">The sequence shown here is derived from an EMBL/GenBank/DDBJ whole genome shotgun (WGS) entry which is preliminary data.</text>
</comment>